<keyword evidence="9" id="KW-1185">Reference proteome</keyword>
<reference evidence="8" key="1">
    <citation type="submission" date="2020-05" db="UniProtKB">
        <authorList>
            <consortium name="EnsemblMetazoa"/>
        </authorList>
    </citation>
    <scope>IDENTIFICATION</scope>
    <source>
        <strain evidence="8">USDA</strain>
    </source>
</reference>
<dbReference type="EC" id="3.6.1.7" evidence="2"/>
<dbReference type="InterPro" id="IPR036046">
    <property type="entry name" value="Acylphosphatase-like_dom_sf"/>
</dbReference>
<dbReference type="AlphaFoldDB" id="A0A1I8NLN1"/>
<keyword evidence="3" id="KW-0378">Hydrolase</keyword>
<dbReference type="InterPro" id="IPR001792">
    <property type="entry name" value="Acylphosphatase-like_dom"/>
</dbReference>
<evidence type="ECO:0000259" key="7">
    <source>
        <dbReference type="PROSITE" id="PS51160"/>
    </source>
</evidence>
<feature type="domain" description="Acylphosphatase-like" evidence="7">
    <location>
        <begin position="45"/>
        <end position="136"/>
    </location>
</feature>
<name>A0A1I8NLN1_STOCA</name>
<dbReference type="EnsemblMetazoa" id="SCAU000082-RA">
    <property type="protein sequence ID" value="SCAU000082-PA"/>
    <property type="gene ID" value="SCAU000082"/>
</dbReference>
<dbReference type="GO" id="GO:0003998">
    <property type="term" value="F:acylphosphatase activity"/>
    <property type="evidence" value="ECO:0007669"/>
    <property type="project" value="UniProtKB-EC"/>
</dbReference>
<comment type="similarity">
    <text evidence="1 6">Belongs to the acylphosphatase family.</text>
</comment>
<evidence type="ECO:0000256" key="3">
    <source>
        <dbReference type="ARBA" id="ARBA00022801"/>
    </source>
</evidence>
<evidence type="ECO:0000256" key="1">
    <source>
        <dbReference type="ARBA" id="ARBA00005614"/>
    </source>
</evidence>
<evidence type="ECO:0000313" key="9">
    <source>
        <dbReference type="Proteomes" id="UP000095300"/>
    </source>
</evidence>
<dbReference type="PRINTS" id="PR00112">
    <property type="entry name" value="ACYLPHPHTASE"/>
</dbReference>
<gene>
    <name evidence="8" type="primary">106083914</name>
</gene>
<evidence type="ECO:0000256" key="2">
    <source>
        <dbReference type="ARBA" id="ARBA00012150"/>
    </source>
</evidence>
<dbReference type="InterPro" id="IPR020456">
    <property type="entry name" value="Acylphosphatase"/>
</dbReference>
<dbReference type="SUPFAM" id="SSF54975">
    <property type="entry name" value="Acylphosphatase/BLUF domain-like"/>
    <property type="match status" value="1"/>
</dbReference>
<proteinExistence type="inferred from homology"/>
<dbReference type="VEuPathDB" id="VectorBase:SCAU000082"/>
<protein>
    <recommendedName>
        <fullName evidence="2">acylphosphatase</fullName>
        <ecNumber evidence="2">3.6.1.7</ecNumber>
    </recommendedName>
</protein>
<dbReference type="Proteomes" id="UP000095300">
    <property type="component" value="Unassembled WGS sequence"/>
</dbReference>
<evidence type="ECO:0000256" key="4">
    <source>
        <dbReference type="ARBA" id="ARBA00047645"/>
    </source>
</evidence>
<dbReference type="Gene3D" id="3.30.70.100">
    <property type="match status" value="1"/>
</dbReference>
<sequence>MLPIFLAPFTGVFVPFFNHYDSRSQYLITVAGQSKAICKVYNKPTKCLKLCIAPLKYLALCKFTEKQANKLGVRGWCMNTRDDTVKGEIEATPEAFAEMKTWLEKTGSPTSRIDKAVFGETKENSNFTFENFSVRY</sequence>
<dbReference type="PROSITE" id="PS51160">
    <property type="entry name" value="ACYLPHOSPHATASE_3"/>
    <property type="match status" value="1"/>
</dbReference>
<evidence type="ECO:0000313" key="8">
    <source>
        <dbReference type="EnsemblMetazoa" id="SCAU000082-PA"/>
    </source>
</evidence>
<dbReference type="PANTHER" id="PTHR10029">
    <property type="entry name" value="ACYLPHOSPHATASE"/>
    <property type="match status" value="1"/>
</dbReference>
<comment type="catalytic activity">
    <reaction evidence="4">
        <text>an acyl phosphate + H2O = a carboxylate + phosphate + H(+)</text>
        <dbReference type="Rhea" id="RHEA:14965"/>
        <dbReference type="ChEBI" id="CHEBI:15377"/>
        <dbReference type="ChEBI" id="CHEBI:15378"/>
        <dbReference type="ChEBI" id="CHEBI:29067"/>
        <dbReference type="ChEBI" id="CHEBI:43474"/>
        <dbReference type="ChEBI" id="CHEBI:59918"/>
        <dbReference type="EC" id="3.6.1.7"/>
    </reaction>
</comment>
<dbReference type="PANTHER" id="PTHR10029:SF3">
    <property type="entry name" value="ACYLPHOSPHATASE-RELATED"/>
    <property type="match status" value="1"/>
</dbReference>
<comment type="caution">
    <text evidence="5">Lacks conserved residue(s) required for the propagation of feature annotation.</text>
</comment>
<dbReference type="STRING" id="35570.A0A1I8NLN1"/>
<dbReference type="OrthoDB" id="7961613at2759"/>
<dbReference type="Pfam" id="PF00708">
    <property type="entry name" value="Acylphosphatase"/>
    <property type="match status" value="1"/>
</dbReference>
<organism evidence="8 9">
    <name type="scientific">Stomoxys calcitrans</name>
    <name type="common">Stable fly</name>
    <name type="synonym">Conops calcitrans</name>
    <dbReference type="NCBI Taxonomy" id="35570"/>
    <lineage>
        <taxon>Eukaryota</taxon>
        <taxon>Metazoa</taxon>
        <taxon>Ecdysozoa</taxon>
        <taxon>Arthropoda</taxon>
        <taxon>Hexapoda</taxon>
        <taxon>Insecta</taxon>
        <taxon>Pterygota</taxon>
        <taxon>Neoptera</taxon>
        <taxon>Endopterygota</taxon>
        <taxon>Diptera</taxon>
        <taxon>Brachycera</taxon>
        <taxon>Muscomorpha</taxon>
        <taxon>Muscoidea</taxon>
        <taxon>Muscidae</taxon>
        <taxon>Stomoxys</taxon>
    </lineage>
</organism>
<evidence type="ECO:0000256" key="6">
    <source>
        <dbReference type="RuleBase" id="RU004168"/>
    </source>
</evidence>
<accession>A0A1I8NLN1</accession>
<evidence type="ECO:0000256" key="5">
    <source>
        <dbReference type="PROSITE-ProRule" id="PRU00520"/>
    </source>
</evidence>